<dbReference type="GeneID" id="36573057"/>
<proteinExistence type="predicted"/>
<organism evidence="2 3">
    <name type="scientific">Amorphotheca resinae ATCC 22711</name>
    <dbReference type="NCBI Taxonomy" id="857342"/>
    <lineage>
        <taxon>Eukaryota</taxon>
        <taxon>Fungi</taxon>
        <taxon>Dikarya</taxon>
        <taxon>Ascomycota</taxon>
        <taxon>Pezizomycotina</taxon>
        <taxon>Leotiomycetes</taxon>
        <taxon>Helotiales</taxon>
        <taxon>Amorphothecaceae</taxon>
        <taxon>Amorphotheca</taxon>
    </lineage>
</organism>
<dbReference type="EMBL" id="KZ679011">
    <property type="protein sequence ID" value="PSS18393.1"/>
    <property type="molecule type" value="Genomic_DNA"/>
</dbReference>
<name>A0A2T3B1G4_AMORE</name>
<feature type="region of interest" description="Disordered" evidence="1">
    <location>
        <begin position="1"/>
        <end position="63"/>
    </location>
</feature>
<gene>
    <name evidence="2" type="ORF">M430DRAFT_238804</name>
</gene>
<dbReference type="RefSeq" id="XP_024720745.1">
    <property type="nucleotide sequence ID" value="XM_024864976.1"/>
</dbReference>
<keyword evidence="3" id="KW-1185">Reference proteome</keyword>
<dbReference type="InParanoid" id="A0A2T3B1G4"/>
<feature type="compositionally biased region" description="Basic residues" evidence="1">
    <location>
        <begin position="1"/>
        <end position="11"/>
    </location>
</feature>
<evidence type="ECO:0000313" key="3">
    <source>
        <dbReference type="Proteomes" id="UP000241818"/>
    </source>
</evidence>
<dbReference type="Proteomes" id="UP000241818">
    <property type="component" value="Unassembled WGS sequence"/>
</dbReference>
<evidence type="ECO:0000256" key="1">
    <source>
        <dbReference type="SAM" id="MobiDB-lite"/>
    </source>
</evidence>
<protein>
    <submittedName>
        <fullName evidence="2">Uncharacterized protein</fullName>
    </submittedName>
</protein>
<feature type="compositionally biased region" description="Basic residues" evidence="1">
    <location>
        <begin position="36"/>
        <end position="49"/>
    </location>
</feature>
<reference evidence="2 3" key="1">
    <citation type="journal article" date="2018" name="New Phytol.">
        <title>Comparative genomics and transcriptomics depict ericoid mycorrhizal fungi as versatile saprotrophs and plant mutualists.</title>
        <authorList>
            <person name="Martino E."/>
            <person name="Morin E."/>
            <person name="Grelet G.A."/>
            <person name="Kuo A."/>
            <person name="Kohler A."/>
            <person name="Daghino S."/>
            <person name="Barry K.W."/>
            <person name="Cichocki N."/>
            <person name="Clum A."/>
            <person name="Dockter R.B."/>
            <person name="Hainaut M."/>
            <person name="Kuo R.C."/>
            <person name="LaButti K."/>
            <person name="Lindahl B.D."/>
            <person name="Lindquist E.A."/>
            <person name="Lipzen A."/>
            <person name="Khouja H.R."/>
            <person name="Magnuson J."/>
            <person name="Murat C."/>
            <person name="Ohm R.A."/>
            <person name="Singer S.W."/>
            <person name="Spatafora J.W."/>
            <person name="Wang M."/>
            <person name="Veneault-Fourrey C."/>
            <person name="Henrissat B."/>
            <person name="Grigoriev I.V."/>
            <person name="Martin F.M."/>
            <person name="Perotto S."/>
        </authorList>
    </citation>
    <scope>NUCLEOTIDE SEQUENCE [LARGE SCALE GENOMIC DNA]</scope>
    <source>
        <strain evidence="2 3">ATCC 22711</strain>
    </source>
</reference>
<evidence type="ECO:0000313" key="2">
    <source>
        <dbReference type="EMBL" id="PSS18393.1"/>
    </source>
</evidence>
<dbReference type="AlphaFoldDB" id="A0A2T3B1G4"/>
<sequence length="128" mass="14842">MEMKKKKRRRGREGEKKDNDGAKRSSAEEGKEREGRKRPRLPVEKKKRKDEKGEGDGRWAMGDGRWDEWMTSHVKPTRPPHYSLPSPTALPWYLLDNNSTLFLAKPLAGFPIEKEINLVWTSSVGFFC</sequence>
<feature type="compositionally biased region" description="Basic and acidic residues" evidence="1">
    <location>
        <begin position="12"/>
        <end position="35"/>
    </location>
</feature>
<accession>A0A2T3B1G4</accession>